<keyword evidence="1" id="KW-0472">Membrane</keyword>
<proteinExistence type="predicted"/>
<feature type="domain" description="DUF5658" evidence="2">
    <location>
        <begin position="16"/>
        <end position="108"/>
    </location>
</feature>
<comment type="caution">
    <text evidence="3">The sequence shown here is derived from an EMBL/GenBank/DDBJ whole genome shotgun (WGS) entry which is preliminary data.</text>
</comment>
<gene>
    <name evidence="3" type="ORF">ACJDUH_10470</name>
</gene>
<evidence type="ECO:0000259" key="2">
    <source>
        <dbReference type="Pfam" id="PF18902"/>
    </source>
</evidence>
<feature type="transmembrane region" description="Helical" evidence="1">
    <location>
        <begin position="49"/>
        <end position="70"/>
    </location>
</feature>
<keyword evidence="1" id="KW-0812">Transmembrane</keyword>
<dbReference type="Pfam" id="PF18902">
    <property type="entry name" value="DUF5658"/>
    <property type="match status" value="1"/>
</dbReference>
<evidence type="ECO:0000313" key="4">
    <source>
        <dbReference type="Proteomes" id="UP001623661"/>
    </source>
</evidence>
<dbReference type="Proteomes" id="UP001623661">
    <property type="component" value="Unassembled WGS sequence"/>
</dbReference>
<sequence length="114" mass="12935">MLAVEDLLYGIKMKFIALTILNITDVLATLILINIGFCVEVNIFMQNIIQAPLISIAVKTFIPAVLLYFLYHRLKLASEKQIRIAAVIINAGLGLYILINISHVVWLTMYFSFY</sequence>
<protein>
    <submittedName>
        <fullName evidence="3">DUF5658 family protein</fullName>
    </submittedName>
</protein>
<name>A0ABW8TWL6_9CLOT</name>
<organism evidence="3 4">
    <name type="scientific">Candidatus Clostridium radicumherbarum</name>
    <dbReference type="NCBI Taxonomy" id="3381662"/>
    <lineage>
        <taxon>Bacteria</taxon>
        <taxon>Bacillati</taxon>
        <taxon>Bacillota</taxon>
        <taxon>Clostridia</taxon>
        <taxon>Eubacteriales</taxon>
        <taxon>Clostridiaceae</taxon>
        <taxon>Clostridium</taxon>
    </lineage>
</organism>
<dbReference type="EMBL" id="JBJHZY010000002">
    <property type="protein sequence ID" value="MFL0268532.1"/>
    <property type="molecule type" value="Genomic_DNA"/>
</dbReference>
<accession>A0ABW8TWL6</accession>
<reference evidence="3 4" key="1">
    <citation type="submission" date="2024-11" db="EMBL/GenBank/DDBJ databases">
        <authorList>
            <person name="Heng Y.C."/>
            <person name="Lim A.C.H."/>
            <person name="Lee J.K.Y."/>
            <person name="Kittelmann S."/>
        </authorList>
    </citation>
    <scope>NUCLEOTIDE SEQUENCE [LARGE SCALE GENOMIC DNA]</scope>
    <source>
        <strain evidence="3 4">WILCCON 0202</strain>
    </source>
</reference>
<feature type="transmembrane region" description="Helical" evidence="1">
    <location>
        <begin position="82"/>
        <end position="106"/>
    </location>
</feature>
<keyword evidence="1" id="KW-1133">Transmembrane helix</keyword>
<dbReference type="RefSeq" id="WP_406765161.1">
    <property type="nucleotide sequence ID" value="NZ_JBJHZY010000002.1"/>
</dbReference>
<keyword evidence="4" id="KW-1185">Reference proteome</keyword>
<evidence type="ECO:0000256" key="1">
    <source>
        <dbReference type="SAM" id="Phobius"/>
    </source>
</evidence>
<evidence type="ECO:0000313" key="3">
    <source>
        <dbReference type="EMBL" id="MFL0268532.1"/>
    </source>
</evidence>
<feature type="transmembrane region" description="Helical" evidence="1">
    <location>
        <begin position="15"/>
        <end position="37"/>
    </location>
</feature>
<dbReference type="InterPro" id="IPR043717">
    <property type="entry name" value="DUF5658"/>
</dbReference>